<dbReference type="Gene3D" id="2.60.40.10">
    <property type="entry name" value="Immunoglobulins"/>
    <property type="match status" value="1"/>
</dbReference>
<evidence type="ECO:0000313" key="5">
    <source>
        <dbReference type="Proteomes" id="UP000007303"/>
    </source>
</evidence>
<dbReference type="InterPro" id="IPR003599">
    <property type="entry name" value="Ig_sub"/>
</dbReference>
<dbReference type="OMA" id="TCAGECE"/>
<dbReference type="SUPFAM" id="SSF48726">
    <property type="entry name" value="Immunoglobulin"/>
    <property type="match status" value="2"/>
</dbReference>
<dbReference type="GO" id="GO:0035723">
    <property type="term" value="P:interleukin-15-mediated signaling pathway"/>
    <property type="evidence" value="ECO:0007669"/>
    <property type="project" value="TreeGrafter"/>
</dbReference>
<dbReference type="GO" id="GO:0009897">
    <property type="term" value="C:external side of plasma membrane"/>
    <property type="evidence" value="ECO:0007669"/>
    <property type="project" value="TreeGrafter"/>
</dbReference>
<feature type="chain" id="PRO_5003582496" description="Ig-like domain-containing protein" evidence="2">
    <location>
        <begin position="26"/>
        <end position="458"/>
    </location>
</feature>
<dbReference type="PANTHER" id="PTHR11422">
    <property type="entry name" value="T-CELL SURFACE GLYCOPROTEIN CD4"/>
    <property type="match status" value="1"/>
</dbReference>
<dbReference type="GO" id="GO:0070374">
    <property type="term" value="P:positive regulation of ERK1 and ERK2 cascade"/>
    <property type="evidence" value="ECO:0007669"/>
    <property type="project" value="TreeGrafter"/>
</dbReference>
<dbReference type="Proteomes" id="UP000007303">
    <property type="component" value="Unassembled WGS sequence"/>
</dbReference>
<reference evidence="5" key="1">
    <citation type="journal article" date="2004" name="Nature">
        <title>Genome duplication in the teleost fish Tetraodon nigroviridis reveals the early vertebrate proto-karyotype.</title>
        <authorList>
            <person name="Jaillon O."/>
            <person name="Aury J.-M."/>
            <person name="Brunet F."/>
            <person name="Petit J.-L."/>
            <person name="Stange-Thomann N."/>
            <person name="Mauceli E."/>
            <person name="Bouneau L."/>
            <person name="Fischer C."/>
            <person name="Ozouf-Costaz C."/>
            <person name="Bernot A."/>
            <person name="Nicaud S."/>
            <person name="Jaffe D."/>
            <person name="Fisher S."/>
            <person name="Lutfalla G."/>
            <person name="Dossat C."/>
            <person name="Segurens B."/>
            <person name="Dasilva C."/>
            <person name="Salanoubat M."/>
            <person name="Levy M."/>
            <person name="Boudet N."/>
            <person name="Castellano S."/>
            <person name="Anthouard V."/>
            <person name="Jubin C."/>
            <person name="Castelli V."/>
            <person name="Katinka M."/>
            <person name="Vacherie B."/>
            <person name="Biemont C."/>
            <person name="Skalli Z."/>
            <person name="Cattolico L."/>
            <person name="Poulain J."/>
            <person name="De Berardinis V."/>
            <person name="Cruaud C."/>
            <person name="Duprat S."/>
            <person name="Brottier P."/>
            <person name="Coutanceau J.-P."/>
            <person name="Gouzy J."/>
            <person name="Parra G."/>
            <person name="Lardier G."/>
            <person name="Chapple C."/>
            <person name="McKernan K.J."/>
            <person name="McEwan P."/>
            <person name="Bosak S."/>
            <person name="Kellis M."/>
            <person name="Volff J.-N."/>
            <person name="Guigo R."/>
            <person name="Zody M.C."/>
            <person name="Mesirov J."/>
            <person name="Lindblad-Toh K."/>
            <person name="Birren B."/>
            <person name="Nusbaum C."/>
            <person name="Kahn D."/>
            <person name="Robinson-Rechavi M."/>
            <person name="Laudet V."/>
            <person name="Schachter V."/>
            <person name="Quetier F."/>
            <person name="Saurin W."/>
            <person name="Scarpelli C."/>
            <person name="Wincker P."/>
            <person name="Lander E.S."/>
            <person name="Weissenbach J."/>
            <person name="Roest Crollius H."/>
        </authorList>
    </citation>
    <scope>NUCLEOTIDE SEQUENCE [LARGE SCALE GENOMIC DNA]</scope>
</reference>
<dbReference type="InterPro" id="IPR007110">
    <property type="entry name" value="Ig-like_dom"/>
</dbReference>
<dbReference type="HOGENOM" id="CLU_597108_0_0_1"/>
<dbReference type="PROSITE" id="PS50835">
    <property type="entry name" value="IG_LIKE"/>
    <property type="match status" value="2"/>
</dbReference>
<evidence type="ECO:0000256" key="2">
    <source>
        <dbReference type="SAM" id="SignalP"/>
    </source>
</evidence>
<dbReference type="PANTHER" id="PTHR11422:SF5">
    <property type="entry name" value="DIVERSE IMMUNOGLOBULIN DOMAIN-CONTAINING PROTEIN 1.1 ISOFORM X1-RELATED"/>
    <property type="match status" value="1"/>
</dbReference>
<dbReference type="Ensembl" id="ENSTNIT00000021858.1">
    <property type="protein sequence ID" value="ENSTNIP00000021623.1"/>
    <property type="gene ID" value="ENSTNIG00000018450.1"/>
</dbReference>
<dbReference type="GO" id="GO:0045121">
    <property type="term" value="C:membrane raft"/>
    <property type="evidence" value="ECO:0007669"/>
    <property type="project" value="TreeGrafter"/>
</dbReference>
<keyword evidence="5" id="KW-1185">Reference proteome</keyword>
<keyword evidence="2" id="KW-0732">Signal</keyword>
<dbReference type="InterPro" id="IPR013106">
    <property type="entry name" value="Ig_V-set"/>
</dbReference>
<dbReference type="GO" id="GO:0042289">
    <property type="term" value="F:MHC class II protein binding"/>
    <property type="evidence" value="ECO:0007669"/>
    <property type="project" value="TreeGrafter"/>
</dbReference>
<evidence type="ECO:0000259" key="3">
    <source>
        <dbReference type="PROSITE" id="PS50835"/>
    </source>
</evidence>
<dbReference type="GO" id="GO:1990782">
    <property type="term" value="F:protein tyrosine kinase binding"/>
    <property type="evidence" value="ECO:0007669"/>
    <property type="project" value="TreeGrafter"/>
</dbReference>
<dbReference type="GO" id="GO:0042110">
    <property type="term" value="P:T cell activation"/>
    <property type="evidence" value="ECO:0007669"/>
    <property type="project" value="TreeGrafter"/>
</dbReference>
<feature type="signal peptide" evidence="2">
    <location>
        <begin position="1"/>
        <end position="25"/>
    </location>
</feature>
<evidence type="ECO:0000313" key="4">
    <source>
        <dbReference type="Ensembl" id="ENSTNIP00000021623.1"/>
    </source>
</evidence>
<organism evidence="4 5">
    <name type="scientific">Tetraodon nigroviridis</name>
    <name type="common">Spotted green pufferfish</name>
    <name type="synonym">Chelonodon nigroviridis</name>
    <dbReference type="NCBI Taxonomy" id="99883"/>
    <lineage>
        <taxon>Eukaryota</taxon>
        <taxon>Metazoa</taxon>
        <taxon>Chordata</taxon>
        <taxon>Craniata</taxon>
        <taxon>Vertebrata</taxon>
        <taxon>Euteleostomi</taxon>
        <taxon>Actinopterygii</taxon>
        <taxon>Neopterygii</taxon>
        <taxon>Teleostei</taxon>
        <taxon>Neoteleostei</taxon>
        <taxon>Acanthomorphata</taxon>
        <taxon>Eupercaria</taxon>
        <taxon>Tetraodontiformes</taxon>
        <taxon>Tetradontoidea</taxon>
        <taxon>Tetraodontidae</taxon>
        <taxon>Tetraodon</taxon>
    </lineage>
</organism>
<dbReference type="GeneTree" id="ENSGT01140000283907"/>
<feature type="domain" description="Ig-like" evidence="3">
    <location>
        <begin position="210"/>
        <end position="280"/>
    </location>
</feature>
<dbReference type="InterPro" id="IPR013783">
    <property type="entry name" value="Ig-like_fold"/>
</dbReference>
<accession>H3DM75</accession>
<protein>
    <recommendedName>
        <fullName evidence="3">Ig-like domain-containing protein</fullName>
    </recommendedName>
</protein>
<evidence type="ECO:0000256" key="1">
    <source>
        <dbReference type="SAM" id="Phobius"/>
    </source>
</evidence>
<feature type="transmembrane region" description="Helical" evidence="1">
    <location>
        <begin position="389"/>
        <end position="410"/>
    </location>
</feature>
<keyword evidence="1" id="KW-0812">Transmembrane</keyword>
<keyword evidence="1" id="KW-1133">Transmembrane helix</keyword>
<sequence>MEMTSGRRKALLSFLLLCLFSLTHTATGLQKSADRFALEGDEVTLPCGVPPAKACSSVSWSRLEEFGSVSAVASGGSVRPPYRLTFGLLKDCSLKINSLKLNDARTYWCHSNGINSSVSLHIVELIERSGPADGTVEFQCYLNTYQGHRQCLNRSIHIQWRTEQDALSTGTRIRIENPSECFSKLFISTKLTDHWRKWKCCVYQNEKLRASITRTTTLRDGIEEVFASVGESVSLSCHNTSSLGVSGSVEWAVGERVLSRGSLSLVIGKVSTLHAAEYRCSDPTDQQRVFNRVRLQTLEVRAESGKDDLALTCVLTCAGECESDSSLSWRGGGADGWQNTSVSVNGTLSNRLVLPVSTPADDLTCVVLSHGIVMASKKWHAVNTVWTSAWLLLPLALLAGLAAAGIYMLWRRRRDTEAGDAQLDLSLAHIYEVCQNENEAPTPPPEETASLYHLIQPI</sequence>
<dbReference type="SMART" id="SM00409">
    <property type="entry name" value="IG"/>
    <property type="match status" value="2"/>
</dbReference>
<dbReference type="InterPro" id="IPR036179">
    <property type="entry name" value="Ig-like_dom_sf"/>
</dbReference>
<reference evidence="4" key="2">
    <citation type="submission" date="2025-08" db="UniProtKB">
        <authorList>
            <consortium name="Ensembl"/>
        </authorList>
    </citation>
    <scope>IDENTIFICATION</scope>
</reference>
<dbReference type="Pfam" id="PF07686">
    <property type="entry name" value="V-set"/>
    <property type="match status" value="1"/>
</dbReference>
<reference evidence="4" key="3">
    <citation type="submission" date="2025-09" db="UniProtKB">
        <authorList>
            <consortium name="Ensembl"/>
        </authorList>
    </citation>
    <scope>IDENTIFICATION</scope>
</reference>
<dbReference type="InParanoid" id="H3DM75"/>
<proteinExistence type="predicted"/>
<feature type="domain" description="Ig-like" evidence="3">
    <location>
        <begin position="39"/>
        <end position="119"/>
    </location>
</feature>
<keyword evidence="1" id="KW-0472">Membrane</keyword>
<dbReference type="AlphaFoldDB" id="H3DM75"/>
<name>H3DM75_TETNG</name>